<dbReference type="AlphaFoldDB" id="G5ABV6"/>
<dbReference type="EMBL" id="JH159163">
    <property type="protein sequence ID" value="EGZ06831.1"/>
    <property type="molecule type" value="Genomic_DNA"/>
</dbReference>
<sequence length="74" mass="8438">MEIGSEPIQHFAAGSVSAEVLEAGILLCNDKRFPTHKHKSRRAIRNIQANFFNQRYYIVRDDNVHGLKVNASRT</sequence>
<feature type="non-terminal residue" evidence="1">
    <location>
        <position position="74"/>
    </location>
</feature>
<evidence type="ECO:0000313" key="1">
    <source>
        <dbReference type="EMBL" id="EGZ06831.1"/>
    </source>
</evidence>
<name>G5ABV6_PHYSP</name>
<reference evidence="1 2" key="1">
    <citation type="journal article" date="2006" name="Science">
        <title>Phytophthora genome sequences uncover evolutionary origins and mechanisms of pathogenesis.</title>
        <authorList>
            <person name="Tyler B.M."/>
            <person name="Tripathy S."/>
            <person name="Zhang X."/>
            <person name="Dehal P."/>
            <person name="Jiang R.H."/>
            <person name="Aerts A."/>
            <person name="Arredondo F.D."/>
            <person name="Baxter L."/>
            <person name="Bensasson D."/>
            <person name="Beynon J.L."/>
            <person name="Chapman J."/>
            <person name="Damasceno C.M."/>
            <person name="Dorrance A.E."/>
            <person name="Dou D."/>
            <person name="Dickerman A.W."/>
            <person name="Dubchak I.L."/>
            <person name="Garbelotto M."/>
            <person name="Gijzen M."/>
            <person name="Gordon S.G."/>
            <person name="Govers F."/>
            <person name="Grunwald N.J."/>
            <person name="Huang W."/>
            <person name="Ivors K.L."/>
            <person name="Jones R.W."/>
            <person name="Kamoun S."/>
            <person name="Krampis K."/>
            <person name="Lamour K.H."/>
            <person name="Lee M.K."/>
            <person name="McDonald W.H."/>
            <person name="Medina M."/>
            <person name="Meijer H.J."/>
            <person name="Nordberg E.K."/>
            <person name="Maclean D.J."/>
            <person name="Ospina-Giraldo M.D."/>
            <person name="Morris P.F."/>
            <person name="Phuntumart V."/>
            <person name="Putnam N.H."/>
            <person name="Rash S."/>
            <person name="Rose J.K."/>
            <person name="Sakihama Y."/>
            <person name="Salamov A.A."/>
            <person name="Savidor A."/>
            <person name="Scheuring C.F."/>
            <person name="Smith B.M."/>
            <person name="Sobral B.W."/>
            <person name="Terry A."/>
            <person name="Torto-Alalibo T.A."/>
            <person name="Win J."/>
            <person name="Xu Z."/>
            <person name="Zhang H."/>
            <person name="Grigoriev I.V."/>
            <person name="Rokhsar D.S."/>
            <person name="Boore J.L."/>
        </authorList>
    </citation>
    <scope>NUCLEOTIDE SEQUENCE [LARGE SCALE GENOMIC DNA]</scope>
    <source>
        <strain evidence="1 2">P6497</strain>
    </source>
</reference>
<gene>
    <name evidence="1" type="ORF">PHYSODRAFT_384655</name>
</gene>
<dbReference type="RefSeq" id="XP_009537595.1">
    <property type="nucleotide sequence ID" value="XM_009539300.1"/>
</dbReference>
<proteinExistence type="predicted"/>
<dbReference type="InParanoid" id="G5ABV6"/>
<dbReference type="Proteomes" id="UP000002640">
    <property type="component" value="Unassembled WGS sequence"/>
</dbReference>
<evidence type="ECO:0000313" key="2">
    <source>
        <dbReference type="Proteomes" id="UP000002640"/>
    </source>
</evidence>
<organism evidence="1 2">
    <name type="scientific">Phytophthora sojae (strain P6497)</name>
    <name type="common">Soybean stem and root rot agent</name>
    <name type="synonym">Phytophthora megasperma f. sp. glycines</name>
    <dbReference type="NCBI Taxonomy" id="1094619"/>
    <lineage>
        <taxon>Eukaryota</taxon>
        <taxon>Sar</taxon>
        <taxon>Stramenopiles</taxon>
        <taxon>Oomycota</taxon>
        <taxon>Peronosporomycetes</taxon>
        <taxon>Peronosporales</taxon>
        <taxon>Peronosporaceae</taxon>
        <taxon>Phytophthora</taxon>
    </lineage>
</organism>
<dbReference type="GeneID" id="20650877"/>
<keyword evidence="2" id="KW-1185">Reference proteome</keyword>
<dbReference type="KEGG" id="psoj:PHYSODRAFT_384655"/>
<protein>
    <submittedName>
        <fullName evidence="1">Uncharacterized protein</fullName>
    </submittedName>
</protein>
<accession>G5ABV6</accession>